<accession>A0A0C2XMH7</accession>
<dbReference type="HOGENOM" id="CLU_163769_1_0_1"/>
<evidence type="ECO:0000313" key="1">
    <source>
        <dbReference type="EMBL" id="KIL70348.1"/>
    </source>
</evidence>
<sequence>LPRIGFVDYEDELAFGFLNLTLVIRAVHLLPCFASGRTILHLPRRSICRLAEEKDEDWDMFYVNIFIDRDMFMRFRGGGVG</sequence>
<dbReference type="STRING" id="946122.A0A0C2XMH7"/>
<name>A0A0C2XMH7_AMAMK</name>
<evidence type="ECO:0000313" key="2">
    <source>
        <dbReference type="Proteomes" id="UP000054549"/>
    </source>
</evidence>
<proteinExistence type="predicted"/>
<keyword evidence="2" id="KW-1185">Reference proteome</keyword>
<dbReference type="InParanoid" id="A0A0C2XMH7"/>
<gene>
    <name evidence="1" type="ORF">M378DRAFT_42516</name>
</gene>
<dbReference type="OrthoDB" id="3267098at2759"/>
<reference evidence="1 2" key="1">
    <citation type="submission" date="2014-04" db="EMBL/GenBank/DDBJ databases">
        <title>Evolutionary Origins and Diversification of the Mycorrhizal Mutualists.</title>
        <authorList>
            <consortium name="DOE Joint Genome Institute"/>
            <consortium name="Mycorrhizal Genomics Consortium"/>
            <person name="Kohler A."/>
            <person name="Kuo A."/>
            <person name="Nagy L.G."/>
            <person name="Floudas D."/>
            <person name="Copeland A."/>
            <person name="Barry K.W."/>
            <person name="Cichocki N."/>
            <person name="Veneault-Fourrey C."/>
            <person name="LaButti K."/>
            <person name="Lindquist E.A."/>
            <person name="Lipzen A."/>
            <person name="Lundell T."/>
            <person name="Morin E."/>
            <person name="Murat C."/>
            <person name="Riley R."/>
            <person name="Ohm R."/>
            <person name="Sun H."/>
            <person name="Tunlid A."/>
            <person name="Henrissat B."/>
            <person name="Grigoriev I.V."/>
            <person name="Hibbett D.S."/>
            <person name="Martin F."/>
        </authorList>
    </citation>
    <scope>NUCLEOTIDE SEQUENCE [LARGE SCALE GENOMIC DNA]</scope>
    <source>
        <strain evidence="1 2">Koide BX008</strain>
    </source>
</reference>
<dbReference type="EMBL" id="KN818224">
    <property type="protein sequence ID" value="KIL70348.1"/>
    <property type="molecule type" value="Genomic_DNA"/>
</dbReference>
<organism evidence="1 2">
    <name type="scientific">Amanita muscaria (strain Koide BX008)</name>
    <dbReference type="NCBI Taxonomy" id="946122"/>
    <lineage>
        <taxon>Eukaryota</taxon>
        <taxon>Fungi</taxon>
        <taxon>Dikarya</taxon>
        <taxon>Basidiomycota</taxon>
        <taxon>Agaricomycotina</taxon>
        <taxon>Agaricomycetes</taxon>
        <taxon>Agaricomycetidae</taxon>
        <taxon>Agaricales</taxon>
        <taxon>Pluteineae</taxon>
        <taxon>Amanitaceae</taxon>
        <taxon>Amanita</taxon>
    </lineage>
</organism>
<feature type="non-terminal residue" evidence="1">
    <location>
        <position position="81"/>
    </location>
</feature>
<dbReference type="Proteomes" id="UP000054549">
    <property type="component" value="Unassembled WGS sequence"/>
</dbReference>
<protein>
    <submittedName>
        <fullName evidence="1">Uncharacterized protein</fullName>
    </submittedName>
</protein>
<feature type="non-terminal residue" evidence="1">
    <location>
        <position position="1"/>
    </location>
</feature>
<dbReference type="AlphaFoldDB" id="A0A0C2XMH7"/>